<feature type="region of interest" description="Disordered" evidence="2">
    <location>
        <begin position="626"/>
        <end position="648"/>
    </location>
</feature>
<dbReference type="PANTHER" id="PTHR39965">
    <property type="entry name" value="CRISPR SYSTEM CMR SUBUNIT CMR6"/>
    <property type="match status" value="1"/>
</dbReference>
<dbReference type="NCBIfam" id="TIGR01894">
    <property type="entry name" value="cas_TM1795_cmr1"/>
    <property type="match status" value="1"/>
</dbReference>
<dbReference type="RefSeq" id="WP_201080848.1">
    <property type="nucleotide sequence ID" value="NZ_CP067420.1"/>
</dbReference>
<dbReference type="Pfam" id="PF03787">
    <property type="entry name" value="RAMPs"/>
    <property type="match status" value="2"/>
</dbReference>
<evidence type="ECO:0000256" key="2">
    <source>
        <dbReference type="SAM" id="MobiDB-lite"/>
    </source>
</evidence>
<feature type="region of interest" description="Disordered" evidence="2">
    <location>
        <begin position="155"/>
        <end position="177"/>
    </location>
</feature>
<feature type="domain" description="CRISPR type III-associated protein" evidence="3">
    <location>
        <begin position="103"/>
        <end position="283"/>
    </location>
</feature>
<proteinExistence type="predicted"/>
<dbReference type="Proteomes" id="UP000595197">
    <property type="component" value="Chromosome"/>
</dbReference>
<evidence type="ECO:0000313" key="5">
    <source>
        <dbReference type="Proteomes" id="UP000595197"/>
    </source>
</evidence>
<organism evidence="4 5">
    <name type="scientific">Skermanella cutis</name>
    <dbReference type="NCBI Taxonomy" id="2775420"/>
    <lineage>
        <taxon>Bacteria</taxon>
        <taxon>Pseudomonadati</taxon>
        <taxon>Pseudomonadota</taxon>
        <taxon>Alphaproteobacteria</taxon>
        <taxon>Rhodospirillales</taxon>
        <taxon>Azospirillaceae</taxon>
        <taxon>Skermanella</taxon>
    </lineage>
</organism>
<evidence type="ECO:0000313" key="4">
    <source>
        <dbReference type="EMBL" id="QQP92187.1"/>
    </source>
</evidence>
<feature type="domain" description="CRISPR type III-associated protein" evidence="3">
    <location>
        <begin position="304"/>
        <end position="476"/>
    </location>
</feature>
<dbReference type="EMBL" id="CP067420">
    <property type="protein sequence ID" value="QQP92187.1"/>
    <property type="molecule type" value="Genomic_DNA"/>
</dbReference>
<name>A0ABX7BDB2_9PROT</name>
<dbReference type="InterPro" id="IPR005537">
    <property type="entry name" value="RAMP_III_fam"/>
</dbReference>
<keyword evidence="5" id="KW-1185">Reference proteome</keyword>
<keyword evidence="1" id="KW-0051">Antiviral defense</keyword>
<evidence type="ECO:0000259" key="3">
    <source>
        <dbReference type="Pfam" id="PF03787"/>
    </source>
</evidence>
<reference evidence="4" key="1">
    <citation type="submission" date="2021-02" db="EMBL/GenBank/DDBJ databases">
        <title>Skermanella TT6 skin isolate.</title>
        <authorList>
            <person name="Lee K."/>
            <person name="Ganzorig M."/>
        </authorList>
    </citation>
    <scope>NUCLEOTIDE SEQUENCE</scope>
    <source>
        <strain evidence="4">TT6</strain>
    </source>
</reference>
<protein>
    <submittedName>
        <fullName evidence="4">Type III-B CRISPR module RAMP protein Cmr6</fullName>
    </submittedName>
</protein>
<gene>
    <name evidence="4" type="primary">cmr6</name>
    <name evidence="4" type="ORF">IGS68_13720</name>
</gene>
<dbReference type="InterPro" id="IPR007522">
    <property type="entry name" value="CRISPR-assoc_prot_TM1795"/>
</dbReference>
<dbReference type="NCBIfam" id="TIGR01898">
    <property type="entry name" value="cas_TM1791_cmr6"/>
    <property type="match status" value="1"/>
</dbReference>
<dbReference type="PANTHER" id="PTHR39965:SF1">
    <property type="entry name" value="CRISPR SYSTEM CMR SUBUNIT CMR6"/>
    <property type="match status" value="1"/>
</dbReference>
<sequence>MPPELGSGPFVSLGLPALLSRIPAARCHPGLQLDKFSAGGTQKENQRPVLDLVCEADGDPALLATLRGRRRAMMLADLGAVITEVRTAGPLTLHLSRASALENAGICLHPLYGFVHLPGSGLKGMARAWAETVWMPSQGDAKAAQARIDQVFGTGPRKAGRRLAEEPEAEGQAEVEASVDGSGAVGSVVFHDAWPTVWPKLVRDIVTNHHDGYYQGKEPPGDWFEPKPVSFLSVPSGETFEIAVSPRAAGDAVLAEQAMQWLLAALCHRGAGAKTNAGYGAFRPVRGAVPAAPEAAGISRSFTLTLVAPGFFAGAAQGQADCELRPASLRGLLRWWWRTLFAGHLPLADLKELEALIWGDTRRAGAVRLTVEPTGQPAASIPYDKKRSSTGLTKPKDNKTVQGLWYASYGMDEPTGKPRQRYQSPPGNAWMVTLTARPTGKLGPAPADALDHAQAALWLLARYGGVGAKSRKGFGGFADIAVPGIGSVADCLALVRRSGAGEPRPVDAPDLHEASAAGLIAEWRLAKSDRWETVIDRAGTVLQQLAKDQVPKQKRIALGLPRNRIPFATRLKRHAAPYHLHFGRTVDGVPVLRFIGFPAERLPDRRNSTAMLKEFLARLDREFGEASGSGPGNAGPRRPAGPAAAEFPRRALLDGEPVTVLGRVGNDYRIRFSDGDTDFKPVSRVKLVD</sequence>
<dbReference type="InterPro" id="IPR010172">
    <property type="entry name" value="CRISPR-assoc_prot_TM1791"/>
</dbReference>
<accession>A0ABX7BDB2</accession>
<evidence type="ECO:0000256" key="1">
    <source>
        <dbReference type="ARBA" id="ARBA00023118"/>
    </source>
</evidence>
<feature type="compositionally biased region" description="Low complexity" evidence="2">
    <location>
        <begin position="634"/>
        <end position="646"/>
    </location>
</feature>